<dbReference type="SMART" id="SM00345">
    <property type="entry name" value="HTH_GNTR"/>
    <property type="match status" value="1"/>
</dbReference>
<proteinExistence type="inferred from homology"/>
<evidence type="ECO:0000313" key="10">
    <source>
        <dbReference type="Proteomes" id="UP000309676"/>
    </source>
</evidence>
<gene>
    <name evidence="9" type="ORF">FE782_06620</name>
</gene>
<keyword evidence="7" id="KW-0804">Transcription</keyword>
<evidence type="ECO:0000256" key="3">
    <source>
        <dbReference type="ARBA" id="ARBA00022576"/>
    </source>
</evidence>
<dbReference type="PROSITE" id="PS50949">
    <property type="entry name" value="HTH_GNTR"/>
    <property type="match status" value="1"/>
</dbReference>
<sequence length="490" mass="54273">MDVRGAGKESILDCVRVQIFGGGGGTMQEGSKYGNIVRYALDRIGEGAWKAGAKLPSVRAMAERNGCSVNTVLRAYEALQSEGYVYAKPKAGFFVAADPDRPSPRATAAIPFDAASPDESAMPYKEFFEYMTKAVFQRRGALFDYGDPQGLPSLRQALAKHLQDVGLFVDERRIFVVSGSQQALQLLVSMPFPNGKTHVLVEQPTYHGMLRALRTANVPAIGLERTESGIDLERLERHFQSNPIKLFYTASRFHNPTGWSYAKSQRESIARLARKYDVYVVEDDYLADLEHDSRNEPIAANDGCDRIVYVKSFSKTLLPGMRLGLAALPPPLVETFREHKLCADFGTSSLSQNALELYLRNGLFDVHRKSVRATYRDRMTELIRVCRETLPTQVTLDAPAGGIFASLFLPKTLPEAEFARALGAAGVPMVPGERFFLPGFPEAKPLMRISVIRADEAAIRRGVELVAAEARRLLRTTPKERDEASGGHWI</sequence>
<dbReference type="InterPro" id="IPR015424">
    <property type="entry name" value="PyrdxlP-dep_Trfase"/>
</dbReference>
<evidence type="ECO:0000256" key="5">
    <source>
        <dbReference type="ARBA" id="ARBA00023015"/>
    </source>
</evidence>
<accession>A0A5R9GM91</accession>
<keyword evidence="10" id="KW-1185">Reference proteome</keyword>
<dbReference type="PANTHER" id="PTHR46577">
    <property type="entry name" value="HTH-TYPE TRANSCRIPTIONAL REGULATORY PROTEIN GABR"/>
    <property type="match status" value="1"/>
</dbReference>
<dbReference type="Gene3D" id="3.40.640.10">
    <property type="entry name" value="Type I PLP-dependent aspartate aminotransferase-like (Major domain)"/>
    <property type="match status" value="1"/>
</dbReference>
<dbReference type="InterPro" id="IPR051446">
    <property type="entry name" value="HTH_trans_reg/aminotransferase"/>
</dbReference>
<comment type="cofactor">
    <cofactor evidence="1">
        <name>pyridoxal 5'-phosphate</name>
        <dbReference type="ChEBI" id="CHEBI:597326"/>
    </cofactor>
</comment>
<dbReference type="SUPFAM" id="SSF46785">
    <property type="entry name" value="Winged helix' DNA-binding domain"/>
    <property type="match status" value="1"/>
</dbReference>
<comment type="caution">
    <text evidence="9">The sequence shown here is derived from an EMBL/GenBank/DDBJ whole genome shotgun (WGS) entry which is preliminary data.</text>
</comment>
<keyword evidence="3 9" id="KW-0032">Aminotransferase</keyword>
<dbReference type="AlphaFoldDB" id="A0A5R9GM91"/>
<keyword evidence="9" id="KW-0808">Transferase</keyword>
<dbReference type="Gene3D" id="1.10.10.10">
    <property type="entry name" value="Winged helix-like DNA-binding domain superfamily/Winged helix DNA-binding domain"/>
    <property type="match status" value="1"/>
</dbReference>
<keyword evidence="5" id="KW-0805">Transcription regulation</keyword>
<dbReference type="Pfam" id="PF00392">
    <property type="entry name" value="GntR"/>
    <property type="match status" value="1"/>
</dbReference>
<dbReference type="Pfam" id="PF00155">
    <property type="entry name" value="Aminotran_1_2"/>
    <property type="match status" value="1"/>
</dbReference>
<evidence type="ECO:0000256" key="7">
    <source>
        <dbReference type="ARBA" id="ARBA00023163"/>
    </source>
</evidence>
<dbReference type="GO" id="GO:0003700">
    <property type="term" value="F:DNA-binding transcription factor activity"/>
    <property type="evidence" value="ECO:0007669"/>
    <property type="project" value="InterPro"/>
</dbReference>
<dbReference type="InterPro" id="IPR004839">
    <property type="entry name" value="Aminotransferase_I/II_large"/>
</dbReference>
<evidence type="ECO:0000256" key="4">
    <source>
        <dbReference type="ARBA" id="ARBA00022898"/>
    </source>
</evidence>
<dbReference type="Proteomes" id="UP000309676">
    <property type="component" value="Unassembled WGS sequence"/>
</dbReference>
<evidence type="ECO:0000313" key="9">
    <source>
        <dbReference type="EMBL" id="TLS53035.1"/>
    </source>
</evidence>
<dbReference type="InterPro" id="IPR000524">
    <property type="entry name" value="Tscrpt_reg_HTH_GntR"/>
</dbReference>
<protein>
    <submittedName>
        <fullName evidence="9">PLP-dependent aminotransferase family protein</fullName>
    </submittedName>
</protein>
<dbReference type="GO" id="GO:0030170">
    <property type="term" value="F:pyridoxal phosphate binding"/>
    <property type="evidence" value="ECO:0007669"/>
    <property type="project" value="InterPro"/>
</dbReference>
<dbReference type="CDD" id="cd07377">
    <property type="entry name" value="WHTH_GntR"/>
    <property type="match status" value="1"/>
</dbReference>
<evidence type="ECO:0000256" key="1">
    <source>
        <dbReference type="ARBA" id="ARBA00001933"/>
    </source>
</evidence>
<dbReference type="GO" id="GO:0008483">
    <property type="term" value="F:transaminase activity"/>
    <property type="evidence" value="ECO:0007669"/>
    <property type="project" value="UniProtKB-KW"/>
</dbReference>
<dbReference type="InterPro" id="IPR015421">
    <property type="entry name" value="PyrdxlP-dep_Trfase_major"/>
</dbReference>
<organism evidence="9 10">
    <name type="scientific">Paenibacillus antri</name>
    <dbReference type="NCBI Taxonomy" id="2582848"/>
    <lineage>
        <taxon>Bacteria</taxon>
        <taxon>Bacillati</taxon>
        <taxon>Bacillota</taxon>
        <taxon>Bacilli</taxon>
        <taxon>Bacillales</taxon>
        <taxon>Paenibacillaceae</taxon>
        <taxon>Paenibacillus</taxon>
    </lineage>
</organism>
<keyword evidence="4" id="KW-0663">Pyridoxal phosphate</keyword>
<evidence type="ECO:0000256" key="2">
    <source>
        <dbReference type="ARBA" id="ARBA00005384"/>
    </source>
</evidence>
<comment type="similarity">
    <text evidence="2">In the C-terminal section; belongs to the class-I pyridoxal-phosphate-dependent aminotransferase family.</text>
</comment>
<keyword evidence="6" id="KW-0238">DNA-binding</keyword>
<dbReference type="EMBL" id="VCIW01000003">
    <property type="protein sequence ID" value="TLS53035.1"/>
    <property type="molecule type" value="Genomic_DNA"/>
</dbReference>
<dbReference type="SUPFAM" id="SSF53383">
    <property type="entry name" value="PLP-dependent transferases"/>
    <property type="match status" value="1"/>
</dbReference>
<dbReference type="InterPro" id="IPR036388">
    <property type="entry name" value="WH-like_DNA-bd_sf"/>
</dbReference>
<dbReference type="InterPro" id="IPR036390">
    <property type="entry name" value="WH_DNA-bd_sf"/>
</dbReference>
<dbReference type="GO" id="GO:0003677">
    <property type="term" value="F:DNA binding"/>
    <property type="evidence" value="ECO:0007669"/>
    <property type="project" value="UniProtKB-KW"/>
</dbReference>
<name>A0A5R9GM91_9BACL</name>
<reference evidence="9 10" key="1">
    <citation type="submission" date="2019-05" db="EMBL/GenBank/DDBJ databases">
        <authorList>
            <person name="Narsing Rao M.P."/>
            <person name="Li W.J."/>
        </authorList>
    </citation>
    <scope>NUCLEOTIDE SEQUENCE [LARGE SCALE GENOMIC DNA]</scope>
    <source>
        <strain evidence="9 10">SYSU_K30003</strain>
    </source>
</reference>
<feature type="domain" description="HTH gntR-type" evidence="8">
    <location>
        <begin position="30"/>
        <end position="98"/>
    </location>
</feature>
<evidence type="ECO:0000256" key="6">
    <source>
        <dbReference type="ARBA" id="ARBA00023125"/>
    </source>
</evidence>
<dbReference type="CDD" id="cd00609">
    <property type="entry name" value="AAT_like"/>
    <property type="match status" value="1"/>
</dbReference>
<dbReference type="PANTHER" id="PTHR46577:SF2">
    <property type="entry name" value="TRANSCRIPTIONAL REGULATORY PROTEIN"/>
    <property type="match status" value="1"/>
</dbReference>
<evidence type="ECO:0000259" key="8">
    <source>
        <dbReference type="PROSITE" id="PS50949"/>
    </source>
</evidence>